<proteinExistence type="predicted"/>
<name>I3UWN1_PSEPU</name>
<organism evidence="1 2">
    <name type="scientific">Pseudomonas putida ND6</name>
    <dbReference type="NCBI Taxonomy" id="231023"/>
    <lineage>
        <taxon>Bacteria</taxon>
        <taxon>Pseudomonadati</taxon>
        <taxon>Pseudomonadota</taxon>
        <taxon>Gammaproteobacteria</taxon>
        <taxon>Pseudomonadales</taxon>
        <taxon>Pseudomonadaceae</taxon>
        <taxon>Pseudomonas</taxon>
    </lineage>
</organism>
<evidence type="ECO:0000313" key="2">
    <source>
        <dbReference type="Proteomes" id="UP000005268"/>
    </source>
</evidence>
<dbReference type="AlphaFoldDB" id="I3UWN1"/>
<gene>
    <name evidence="1" type="ORF">YSA_05776</name>
</gene>
<accession>I3UWN1</accession>
<dbReference type="EMBL" id="CP003588">
    <property type="protein sequence ID" value="AFK69902.1"/>
    <property type="molecule type" value="Genomic_DNA"/>
</dbReference>
<sequence length="62" mass="6790">MASPDGLDRAVVRPSSFIPRRRASDEHAERIRKRLEAVGSVASFLASVVTGQAQVIHRLAHL</sequence>
<evidence type="ECO:0000313" key="1">
    <source>
        <dbReference type="EMBL" id="AFK69902.1"/>
    </source>
</evidence>
<protein>
    <submittedName>
        <fullName evidence="1">Uncharacterized protein</fullName>
    </submittedName>
</protein>
<reference evidence="1 2" key="1">
    <citation type="journal article" date="2012" name="J. Bacteriol.">
        <title>Complete Genome Sequence of the Naphthalene-Degrading Pseudomonas putida Strain ND6.</title>
        <authorList>
            <person name="Li S."/>
            <person name="Zhao H."/>
            <person name="Li Y."/>
            <person name="Niu S."/>
            <person name="Cai B."/>
        </authorList>
    </citation>
    <scope>NUCLEOTIDE SEQUENCE [LARGE SCALE GENOMIC DNA]</scope>
    <source>
        <strain evidence="1 2">ND6</strain>
    </source>
</reference>
<dbReference type="KEGG" id="ppi:YSA_05776"/>
<dbReference type="Proteomes" id="UP000005268">
    <property type="component" value="Chromosome"/>
</dbReference>
<dbReference type="HOGENOM" id="CLU_2900839_0_0_6"/>